<dbReference type="SMART" id="SM00646">
    <property type="entry name" value="Ami_3"/>
    <property type="match status" value="1"/>
</dbReference>
<feature type="domain" description="SLH" evidence="5">
    <location>
        <begin position="25"/>
        <end position="91"/>
    </location>
</feature>
<evidence type="ECO:0000256" key="1">
    <source>
        <dbReference type="ARBA" id="ARBA00022801"/>
    </source>
</evidence>
<reference evidence="8" key="1">
    <citation type="submission" date="2017-08" db="EMBL/GenBank/DDBJ databases">
        <authorList>
            <person name="Varghese N."/>
            <person name="Submissions S."/>
        </authorList>
    </citation>
    <scope>NUCLEOTIDE SEQUENCE [LARGE SCALE GENOMIC DNA]</scope>
    <source>
        <strain evidence="8">JC22</strain>
    </source>
</reference>
<evidence type="ECO:0000256" key="2">
    <source>
        <dbReference type="ARBA" id="ARBA00023316"/>
    </source>
</evidence>
<dbReference type="InterPro" id="IPR003646">
    <property type="entry name" value="SH3-like_bac-type"/>
</dbReference>
<evidence type="ECO:0000256" key="4">
    <source>
        <dbReference type="SAM" id="SignalP"/>
    </source>
</evidence>
<feature type="domain" description="SH3b" evidence="6">
    <location>
        <begin position="227"/>
        <end position="292"/>
    </location>
</feature>
<evidence type="ECO:0000256" key="3">
    <source>
        <dbReference type="SAM" id="MobiDB-lite"/>
    </source>
</evidence>
<feature type="compositionally biased region" description="Low complexity" evidence="3">
    <location>
        <begin position="294"/>
        <end position="304"/>
    </location>
</feature>
<dbReference type="Pfam" id="PF00395">
    <property type="entry name" value="SLH"/>
    <property type="match status" value="3"/>
</dbReference>
<accession>A0A285RAY6</accession>
<dbReference type="Pfam" id="PF01520">
    <property type="entry name" value="Amidase_3"/>
    <property type="match status" value="1"/>
</dbReference>
<dbReference type="Gene3D" id="3.40.630.40">
    <property type="entry name" value="Zn-dependent exopeptidases"/>
    <property type="match status" value="1"/>
</dbReference>
<dbReference type="Gene3D" id="2.30.30.40">
    <property type="entry name" value="SH3 Domains"/>
    <property type="match status" value="2"/>
</dbReference>
<keyword evidence="8" id="KW-1185">Reference proteome</keyword>
<feature type="signal peptide" evidence="4">
    <location>
        <begin position="1"/>
        <end position="25"/>
    </location>
</feature>
<dbReference type="GO" id="GO:0071555">
    <property type="term" value="P:cell wall organization"/>
    <property type="evidence" value="ECO:0007669"/>
    <property type="project" value="UniProtKB-KW"/>
</dbReference>
<dbReference type="CDD" id="cd02696">
    <property type="entry name" value="MurNAc-LAA"/>
    <property type="match status" value="1"/>
</dbReference>
<dbReference type="RefSeq" id="WP_097071804.1">
    <property type="nucleotide sequence ID" value="NZ_OBMQ01000001.1"/>
</dbReference>
<feature type="region of interest" description="Disordered" evidence="3">
    <location>
        <begin position="294"/>
        <end position="330"/>
    </location>
</feature>
<dbReference type="SMART" id="SM00287">
    <property type="entry name" value="SH3b"/>
    <property type="match status" value="2"/>
</dbReference>
<feature type="domain" description="SLH" evidence="5">
    <location>
        <begin position="152"/>
        <end position="216"/>
    </location>
</feature>
<dbReference type="GO" id="GO:0008745">
    <property type="term" value="F:N-acetylmuramoyl-L-alanine amidase activity"/>
    <property type="evidence" value="ECO:0007669"/>
    <property type="project" value="InterPro"/>
</dbReference>
<dbReference type="PANTHER" id="PTHR30404">
    <property type="entry name" value="N-ACETYLMURAMOYL-L-ALANINE AMIDASE"/>
    <property type="match status" value="1"/>
</dbReference>
<dbReference type="SUPFAM" id="SSF53187">
    <property type="entry name" value="Zn-dependent exopeptidases"/>
    <property type="match status" value="1"/>
</dbReference>
<dbReference type="EMBL" id="OBMQ01000001">
    <property type="protein sequence ID" value="SOB90859.1"/>
    <property type="molecule type" value="Genomic_DNA"/>
</dbReference>
<feature type="chain" id="PRO_5012944879" evidence="4">
    <location>
        <begin position="26"/>
        <end position="584"/>
    </location>
</feature>
<dbReference type="InterPro" id="IPR002508">
    <property type="entry name" value="MurNAc-LAA_cat"/>
</dbReference>
<name>A0A285RAY6_9BACL</name>
<dbReference type="OrthoDB" id="9806267at2"/>
<protein>
    <submittedName>
        <fullName evidence="7">N-acetylmuramoyl-L-alanine amidase</fullName>
    </submittedName>
</protein>
<keyword evidence="4" id="KW-0732">Signal</keyword>
<dbReference type="PANTHER" id="PTHR30404:SF0">
    <property type="entry name" value="N-ACETYLMURAMOYL-L-ALANINE AMIDASE AMIC"/>
    <property type="match status" value="1"/>
</dbReference>
<dbReference type="PROSITE" id="PS51272">
    <property type="entry name" value="SLH"/>
    <property type="match status" value="2"/>
</dbReference>
<evidence type="ECO:0000313" key="8">
    <source>
        <dbReference type="Proteomes" id="UP000219636"/>
    </source>
</evidence>
<keyword evidence="1" id="KW-0378">Hydrolase</keyword>
<sequence>MSLKKVSLLVVFFMLSMFSIHNVSASQRFADVPSSNGAYEEINYLVDRGVIKGYVENGVTNFKPNNPVTRGQAAKMVIESTNNQSLVVSQSSFTDIKVGTELSGYAESAVKHGFIAEKSKGKFSPNTPLTRNEMAKALSIAFNLNAEKYANLSIPFTDVAVNNAYYKYIAAIYYNGITKGSATGTAFNPTQSVTRAQFASFIARASEEKFRLELPVQGVTVPNEGDKIGQVVSTTDNLNVRTSVSVADNSNIIGQINEGDTLPLFEVLNGWYKVSYNGRYAYISATYSKEVVSENVEPESPIESPEVEVPEEEEEEPEIEEAEDPVVESPSATNTIGIATVNSLHIRAAANGTSKSLGVINRGTEVNVYSTDGKWAKVSYNGVEGYTSKKYLRLVNLTGSAVKGRIIVLDPGHGGKDPGASKSGAVEKKIVLEVAKKVQQKLEAAGAIVHMTRVSDTFPTLDDRVVFSEDKFAEIFVSIHVNSATNTSANGTETYYSISANDNEKEDYRLANAINTQIVNNADMNNRKVKRADYYVLRNQLIPSVLVELGFVSNASDRAKLVNSEYVEIFADSIYKGILQYYSK</sequence>
<dbReference type="PROSITE" id="PS51781">
    <property type="entry name" value="SH3B"/>
    <property type="match status" value="2"/>
</dbReference>
<evidence type="ECO:0000259" key="6">
    <source>
        <dbReference type="PROSITE" id="PS51781"/>
    </source>
</evidence>
<feature type="domain" description="SH3b" evidence="6">
    <location>
        <begin position="331"/>
        <end position="396"/>
    </location>
</feature>
<dbReference type="Proteomes" id="UP000219636">
    <property type="component" value="Unassembled WGS sequence"/>
</dbReference>
<dbReference type="Pfam" id="PF08239">
    <property type="entry name" value="SH3_3"/>
    <property type="match status" value="2"/>
</dbReference>
<dbReference type="InterPro" id="IPR050695">
    <property type="entry name" value="N-acetylmuramoyl_amidase_3"/>
</dbReference>
<dbReference type="AlphaFoldDB" id="A0A285RAY6"/>
<evidence type="ECO:0000313" key="7">
    <source>
        <dbReference type="EMBL" id="SOB90859.1"/>
    </source>
</evidence>
<organism evidence="7 8">
    <name type="scientific">Ureibacillus xyleni</name>
    <dbReference type="NCBI Taxonomy" id="614648"/>
    <lineage>
        <taxon>Bacteria</taxon>
        <taxon>Bacillati</taxon>
        <taxon>Bacillota</taxon>
        <taxon>Bacilli</taxon>
        <taxon>Bacillales</taxon>
        <taxon>Caryophanaceae</taxon>
        <taxon>Ureibacillus</taxon>
    </lineage>
</organism>
<keyword evidence="2" id="KW-0961">Cell wall biogenesis/degradation</keyword>
<dbReference type="GO" id="GO:0030288">
    <property type="term" value="C:outer membrane-bounded periplasmic space"/>
    <property type="evidence" value="ECO:0007669"/>
    <property type="project" value="TreeGrafter"/>
</dbReference>
<dbReference type="InterPro" id="IPR001119">
    <property type="entry name" value="SLH_dom"/>
</dbReference>
<dbReference type="GO" id="GO:0009253">
    <property type="term" value="P:peptidoglycan catabolic process"/>
    <property type="evidence" value="ECO:0007669"/>
    <property type="project" value="InterPro"/>
</dbReference>
<gene>
    <name evidence="7" type="ORF">SAMN05880501_101223</name>
</gene>
<evidence type="ECO:0000259" key="5">
    <source>
        <dbReference type="PROSITE" id="PS51272"/>
    </source>
</evidence>
<proteinExistence type="predicted"/>
<feature type="compositionally biased region" description="Acidic residues" evidence="3">
    <location>
        <begin position="305"/>
        <end position="326"/>
    </location>
</feature>